<feature type="transmembrane region" description="Helical" evidence="7">
    <location>
        <begin position="75"/>
        <end position="94"/>
    </location>
</feature>
<comment type="subcellular location">
    <subcellularLocation>
        <location evidence="1">Membrane</location>
        <topology evidence="1">Multi-pass membrane protein</topology>
    </subcellularLocation>
</comment>
<evidence type="ECO:0000256" key="3">
    <source>
        <dbReference type="ARBA" id="ARBA00022448"/>
    </source>
</evidence>
<evidence type="ECO:0000256" key="2">
    <source>
        <dbReference type="ARBA" id="ARBA00005697"/>
    </source>
</evidence>
<evidence type="ECO:0000256" key="4">
    <source>
        <dbReference type="ARBA" id="ARBA00022692"/>
    </source>
</evidence>
<dbReference type="Pfam" id="PF00860">
    <property type="entry name" value="Xan_ur_permease"/>
    <property type="match status" value="1"/>
</dbReference>
<feature type="transmembrane region" description="Helical" evidence="7">
    <location>
        <begin position="378"/>
        <end position="398"/>
    </location>
</feature>
<evidence type="ECO:0000256" key="5">
    <source>
        <dbReference type="ARBA" id="ARBA00022989"/>
    </source>
</evidence>
<dbReference type="InterPro" id="IPR006043">
    <property type="entry name" value="NCS2"/>
</dbReference>
<feature type="transmembrane region" description="Helical" evidence="7">
    <location>
        <begin position="126"/>
        <end position="147"/>
    </location>
</feature>
<organism evidence="8 9">
    <name type="scientific">Paraburkholderia kururiensis</name>
    <dbReference type="NCBI Taxonomy" id="984307"/>
    <lineage>
        <taxon>Bacteria</taxon>
        <taxon>Pseudomonadati</taxon>
        <taxon>Pseudomonadota</taxon>
        <taxon>Betaproteobacteria</taxon>
        <taxon>Burkholderiales</taxon>
        <taxon>Burkholderiaceae</taxon>
        <taxon>Paraburkholderia</taxon>
    </lineage>
</organism>
<keyword evidence="4 7" id="KW-0812">Transmembrane</keyword>
<name>A0ABZ0WT95_9BURK</name>
<feature type="transmembrane region" description="Helical" evidence="7">
    <location>
        <begin position="47"/>
        <end position="69"/>
    </location>
</feature>
<accession>A0ABZ0WT95</accession>
<feature type="transmembrane region" description="Helical" evidence="7">
    <location>
        <begin position="196"/>
        <end position="216"/>
    </location>
</feature>
<feature type="transmembrane region" description="Helical" evidence="7">
    <location>
        <begin position="101"/>
        <end position="120"/>
    </location>
</feature>
<feature type="transmembrane region" description="Helical" evidence="7">
    <location>
        <begin position="448"/>
        <end position="466"/>
    </location>
</feature>
<keyword evidence="6 7" id="KW-0472">Membrane</keyword>
<comment type="similarity">
    <text evidence="2">Belongs to the nucleobase:cation symporter-2 (NCS2) (TC 2.A.40) family. Azg-like subfamily.</text>
</comment>
<feature type="transmembrane region" description="Helical" evidence="7">
    <location>
        <begin position="353"/>
        <end position="372"/>
    </location>
</feature>
<feature type="transmembrane region" description="Helical" evidence="7">
    <location>
        <begin position="159"/>
        <end position="176"/>
    </location>
</feature>
<dbReference type="InterPro" id="IPR045018">
    <property type="entry name" value="Azg-like"/>
</dbReference>
<dbReference type="RefSeq" id="WP_114811188.1">
    <property type="nucleotide sequence ID" value="NZ_CP139965.1"/>
</dbReference>
<evidence type="ECO:0000313" key="8">
    <source>
        <dbReference type="EMBL" id="WQD80466.1"/>
    </source>
</evidence>
<evidence type="ECO:0000256" key="7">
    <source>
        <dbReference type="SAM" id="Phobius"/>
    </source>
</evidence>
<dbReference type="PANTHER" id="PTHR43337">
    <property type="entry name" value="XANTHINE/URACIL PERMEASE C887.17-RELATED"/>
    <property type="match status" value="1"/>
</dbReference>
<dbReference type="EMBL" id="CP139965">
    <property type="protein sequence ID" value="WQD80466.1"/>
    <property type="molecule type" value="Genomic_DNA"/>
</dbReference>
<feature type="transmembrane region" description="Helical" evidence="7">
    <location>
        <begin position="223"/>
        <end position="250"/>
    </location>
</feature>
<keyword evidence="5 7" id="KW-1133">Transmembrane helix</keyword>
<keyword evidence="9" id="KW-1185">Reference proteome</keyword>
<evidence type="ECO:0000256" key="1">
    <source>
        <dbReference type="ARBA" id="ARBA00004141"/>
    </source>
</evidence>
<dbReference type="PANTHER" id="PTHR43337:SF4">
    <property type="entry name" value="GUANINE_HYPOXANTHINE PERMEASE GHXQ"/>
    <property type="match status" value="1"/>
</dbReference>
<feature type="transmembrane region" description="Helical" evidence="7">
    <location>
        <begin position="410"/>
        <end position="436"/>
    </location>
</feature>
<evidence type="ECO:0000256" key="6">
    <source>
        <dbReference type="ARBA" id="ARBA00023136"/>
    </source>
</evidence>
<sequence length="467" mass="47198">MMEPQAQSIADAGAQRLEGGAERAGGGHVVERYFGIAARGSTVRQEVVAGVTTFLSMVYSVFVVPGMLGKAGFDTSAVFVAVCLTTAFGSLLMGLWARLPIAIGCAISLTAFTAFGLVLGKGLHPGVALGAVFLMGIVFTAISVTGVRSWILRNLPHGIAHGTGIGIGLFLLLIAANDVGLVVKNPGPGLPVSLGHVTALPVLMSVAGLAAIFGLVRRRVPGSILLVIVAISALALVLDPGVAFHGVFAWPSLAAPGHASLIGAMDIKGALSLAVLPSVLALVMTAVFDATGTIRAVAGQAGQLDANGRIVNGGRALTADSLSSIFSGFMGGAPAAAYIESTVGVAAGAKTGLTAAVVGLLFLVVMFFAPLAGLVPSYATAPALMYVGLMMLANVSRLDMADTIDAMSGLVCAVFIVLTANIVTGIMLGFCTLVIGRVVSGEYRRLNVGTVVIAVALAAFYLGGWAI</sequence>
<dbReference type="Proteomes" id="UP001325479">
    <property type="component" value="Chromosome"/>
</dbReference>
<evidence type="ECO:0000313" key="9">
    <source>
        <dbReference type="Proteomes" id="UP001325479"/>
    </source>
</evidence>
<reference evidence="8 9" key="1">
    <citation type="submission" date="2023-12" db="EMBL/GenBank/DDBJ databases">
        <title>Genome sequencing and assembly of bacterial species from a model synthetic community.</title>
        <authorList>
            <person name="Hogle S.L."/>
        </authorList>
    </citation>
    <scope>NUCLEOTIDE SEQUENCE [LARGE SCALE GENOMIC DNA]</scope>
    <source>
        <strain evidence="8 9">HAMBI 2494</strain>
    </source>
</reference>
<protein>
    <submittedName>
        <fullName evidence="8">NCS2 family permease</fullName>
    </submittedName>
</protein>
<keyword evidence="3" id="KW-0813">Transport</keyword>
<gene>
    <name evidence="8" type="ORF">U0042_12720</name>
</gene>
<feature type="transmembrane region" description="Helical" evidence="7">
    <location>
        <begin position="270"/>
        <end position="288"/>
    </location>
</feature>
<proteinExistence type="inferred from homology"/>